<dbReference type="AlphaFoldDB" id="A0A2B7Z3S1"/>
<evidence type="ECO:0000256" key="4">
    <source>
        <dbReference type="ARBA" id="ARBA00023242"/>
    </source>
</evidence>
<sequence>MHGFFGSSSAGSFVTQIREAMAQRLGDAQTVSSPSHRHRFKVSGGLQSKLGQWRRISLDECALPPKNRADALISVYWNAVHPLYPFIDRAVITSQYESLFSSQTSCDVDSSFLCALNIIFALSCQLGITTCAEKRHHSASVFFQRAQKSLDLWQLQPSIESVQVLLLLGQYLQSTNEPFQCWTFVGSAIRMAENLGLHLNEASENVTSTKEREIMRRVWHACVLMDRWPLTKRISQMTQVLRSKILRTLHGWISSYHSLQLYDILDEILATSYSSSAKCENTAKEHSMFRLQNSSGVSIMDIDSKLMAWEVKLPEQLQNVPICRQKDKSHTLPTATVFVRQAIVMRQRFLYIRLLSLRPVLCSLIASNDDDAHPTHLVPRLARQCSIVCIKVAQETINLVYTYRDSIFATTGLLTAWWYNALFVYSAATVLLAAQLRPSLQSELSRTDILKSWSRALSILDGYKEYSESIPKLIATLHMLLEQIPEGSTHPKQHDTANNQDVDPGEPDGLQPLGAGAEDDAPGNTNARLTCEYGGLLSMNTRDLDSSSDPVAANTVDWEFYLDPTNFSWPEFRSY</sequence>
<dbReference type="InterPro" id="IPR051127">
    <property type="entry name" value="Fungal_SecMet_Regulators"/>
</dbReference>
<reference evidence="7 8" key="1">
    <citation type="submission" date="2017-10" db="EMBL/GenBank/DDBJ databases">
        <title>Comparative genomics in systemic dimorphic fungi from Ajellomycetaceae.</title>
        <authorList>
            <person name="Munoz J.F."/>
            <person name="Mcewen J.G."/>
            <person name="Clay O.K."/>
            <person name="Cuomo C.A."/>
        </authorList>
    </citation>
    <scope>NUCLEOTIDE SEQUENCE [LARGE SCALE GENOMIC DNA]</scope>
    <source>
        <strain evidence="7 8">UAMH7299</strain>
    </source>
</reference>
<evidence type="ECO:0000313" key="8">
    <source>
        <dbReference type="Proteomes" id="UP000224634"/>
    </source>
</evidence>
<dbReference type="Proteomes" id="UP000224634">
    <property type="component" value="Unassembled WGS sequence"/>
</dbReference>
<keyword evidence="2" id="KW-0238">DNA-binding</keyword>
<dbReference type="PANTHER" id="PTHR47424">
    <property type="entry name" value="REGULATORY PROTEIN GAL4"/>
    <property type="match status" value="1"/>
</dbReference>
<name>A0A2B7Z3S1_POLH7</name>
<dbReference type="CDD" id="cd12148">
    <property type="entry name" value="fungal_TF_MHR"/>
    <property type="match status" value="1"/>
</dbReference>
<dbReference type="OrthoDB" id="5296287at2759"/>
<evidence type="ECO:0000313" key="7">
    <source>
        <dbReference type="EMBL" id="PGH27883.1"/>
    </source>
</evidence>
<evidence type="ECO:0000256" key="1">
    <source>
        <dbReference type="ARBA" id="ARBA00023015"/>
    </source>
</evidence>
<feature type="domain" description="Xylanolytic transcriptional activator regulatory" evidence="6">
    <location>
        <begin position="181"/>
        <end position="248"/>
    </location>
</feature>
<dbReference type="GO" id="GO:0000978">
    <property type="term" value="F:RNA polymerase II cis-regulatory region sequence-specific DNA binding"/>
    <property type="evidence" value="ECO:0007669"/>
    <property type="project" value="TreeGrafter"/>
</dbReference>
<proteinExistence type="predicted"/>
<feature type="region of interest" description="Disordered" evidence="5">
    <location>
        <begin position="487"/>
        <end position="527"/>
    </location>
</feature>
<keyword evidence="3" id="KW-0804">Transcription</keyword>
<dbReference type="EMBL" id="PDNA01000003">
    <property type="protein sequence ID" value="PGH27883.1"/>
    <property type="molecule type" value="Genomic_DNA"/>
</dbReference>
<evidence type="ECO:0000259" key="6">
    <source>
        <dbReference type="SMART" id="SM00906"/>
    </source>
</evidence>
<evidence type="ECO:0000256" key="5">
    <source>
        <dbReference type="SAM" id="MobiDB-lite"/>
    </source>
</evidence>
<keyword evidence="8" id="KW-1185">Reference proteome</keyword>
<evidence type="ECO:0000256" key="3">
    <source>
        <dbReference type="ARBA" id="ARBA00023163"/>
    </source>
</evidence>
<dbReference type="PANTHER" id="PTHR47424:SF3">
    <property type="entry name" value="REGULATORY PROTEIN GAL4"/>
    <property type="match status" value="1"/>
</dbReference>
<keyword evidence="4" id="KW-0539">Nucleus</keyword>
<dbReference type="GO" id="GO:0000435">
    <property type="term" value="P:positive regulation of transcription from RNA polymerase II promoter by galactose"/>
    <property type="evidence" value="ECO:0007669"/>
    <property type="project" value="TreeGrafter"/>
</dbReference>
<organism evidence="7 8">
    <name type="scientific">Polytolypa hystricis (strain UAMH7299)</name>
    <dbReference type="NCBI Taxonomy" id="1447883"/>
    <lineage>
        <taxon>Eukaryota</taxon>
        <taxon>Fungi</taxon>
        <taxon>Dikarya</taxon>
        <taxon>Ascomycota</taxon>
        <taxon>Pezizomycotina</taxon>
        <taxon>Eurotiomycetes</taxon>
        <taxon>Eurotiomycetidae</taxon>
        <taxon>Onygenales</taxon>
        <taxon>Onygenales incertae sedis</taxon>
        <taxon>Polytolypa</taxon>
    </lineage>
</organism>
<comment type="caution">
    <text evidence="7">The sequence shown here is derived from an EMBL/GenBank/DDBJ whole genome shotgun (WGS) entry which is preliminary data.</text>
</comment>
<dbReference type="GO" id="GO:0000981">
    <property type="term" value="F:DNA-binding transcription factor activity, RNA polymerase II-specific"/>
    <property type="evidence" value="ECO:0007669"/>
    <property type="project" value="TreeGrafter"/>
</dbReference>
<protein>
    <recommendedName>
        <fullName evidence="6">Xylanolytic transcriptional activator regulatory domain-containing protein</fullName>
    </recommendedName>
</protein>
<gene>
    <name evidence="7" type="ORF">AJ80_00433</name>
</gene>
<keyword evidence="1" id="KW-0805">Transcription regulation</keyword>
<dbReference type="InterPro" id="IPR007219">
    <property type="entry name" value="XnlR_reg_dom"/>
</dbReference>
<dbReference type="Pfam" id="PF04082">
    <property type="entry name" value="Fungal_trans"/>
    <property type="match status" value="1"/>
</dbReference>
<evidence type="ECO:0000256" key="2">
    <source>
        <dbReference type="ARBA" id="ARBA00023125"/>
    </source>
</evidence>
<dbReference type="STRING" id="1447883.A0A2B7Z3S1"/>
<dbReference type="GO" id="GO:0005634">
    <property type="term" value="C:nucleus"/>
    <property type="evidence" value="ECO:0007669"/>
    <property type="project" value="TreeGrafter"/>
</dbReference>
<accession>A0A2B7Z3S1</accession>
<dbReference type="GO" id="GO:0008270">
    <property type="term" value="F:zinc ion binding"/>
    <property type="evidence" value="ECO:0007669"/>
    <property type="project" value="InterPro"/>
</dbReference>
<dbReference type="SMART" id="SM00906">
    <property type="entry name" value="Fungal_trans"/>
    <property type="match status" value="1"/>
</dbReference>
<dbReference type="GO" id="GO:0006351">
    <property type="term" value="P:DNA-templated transcription"/>
    <property type="evidence" value="ECO:0007669"/>
    <property type="project" value="InterPro"/>
</dbReference>